<dbReference type="Proteomes" id="UP000224634">
    <property type="component" value="Unassembled WGS sequence"/>
</dbReference>
<name>A0A2B7Y3L8_POLH7</name>
<evidence type="ECO:0000313" key="2">
    <source>
        <dbReference type="Proteomes" id="UP000224634"/>
    </source>
</evidence>
<dbReference type="EMBL" id="PDNA01000081">
    <property type="protein sequence ID" value="PGH15623.1"/>
    <property type="molecule type" value="Genomic_DNA"/>
</dbReference>
<dbReference type="Gene3D" id="3.10.10.10">
    <property type="entry name" value="HIV Type 1 Reverse Transcriptase, subunit A, domain 1"/>
    <property type="match status" value="1"/>
</dbReference>
<keyword evidence="2" id="KW-1185">Reference proteome</keyword>
<gene>
    <name evidence="1" type="ORF">AJ80_05488</name>
</gene>
<dbReference type="AlphaFoldDB" id="A0A2B7Y3L8"/>
<organism evidence="1 2">
    <name type="scientific">Polytolypa hystricis (strain UAMH7299)</name>
    <dbReference type="NCBI Taxonomy" id="1447883"/>
    <lineage>
        <taxon>Eukaryota</taxon>
        <taxon>Fungi</taxon>
        <taxon>Dikarya</taxon>
        <taxon>Ascomycota</taxon>
        <taxon>Pezizomycotina</taxon>
        <taxon>Eurotiomycetes</taxon>
        <taxon>Eurotiomycetidae</taxon>
        <taxon>Onygenales</taxon>
        <taxon>Onygenales incertae sedis</taxon>
        <taxon>Polytolypa</taxon>
    </lineage>
</organism>
<evidence type="ECO:0000313" key="1">
    <source>
        <dbReference type="EMBL" id="PGH15623.1"/>
    </source>
</evidence>
<accession>A0A2B7Y3L8</accession>
<dbReference type="InterPro" id="IPR043502">
    <property type="entry name" value="DNA/RNA_pol_sf"/>
</dbReference>
<dbReference type="OrthoDB" id="4365070at2759"/>
<proteinExistence type="predicted"/>
<sequence length="103" mass="11381">MHLVAAVRSLVSLLYRPSQLLSSRFDPARRDSFNQEAQAERRCVVDVWAGVGHPGKEAGFDTPPLSSLAWVFLGVEAPGTRYGHFEYMVMPIGLYNAPATFQA</sequence>
<dbReference type="SUPFAM" id="SSF56672">
    <property type="entry name" value="DNA/RNA polymerases"/>
    <property type="match status" value="1"/>
</dbReference>
<reference evidence="1 2" key="1">
    <citation type="submission" date="2017-10" db="EMBL/GenBank/DDBJ databases">
        <title>Comparative genomics in systemic dimorphic fungi from Ajellomycetaceae.</title>
        <authorList>
            <person name="Munoz J.F."/>
            <person name="Mcewen J.G."/>
            <person name="Clay O.K."/>
            <person name="Cuomo C.A."/>
        </authorList>
    </citation>
    <scope>NUCLEOTIDE SEQUENCE [LARGE SCALE GENOMIC DNA]</scope>
    <source>
        <strain evidence="1 2">UAMH7299</strain>
    </source>
</reference>
<protein>
    <submittedName>
        <fullName evidence="1">Uncharacterized protein</fullName>
    </submittedName>
</protein>
<comment type="caution">
    <text evidence="1">The sequence shown here is derived from an EMBL/GenBank/DDBJ whole genome shotgun (WGS) entry which is preliminary data.</text>
</comment>